<protein>
    <submittedName>
        <fullName evidence="2">Uncharacterized protein</fullName>
    </submittedName>
</protein>
<keyword evidence="1" id="KW-0812">Transmembrane</keyword>
<evidence type="ECO:0000256" key="1">
    <source>
        <dbReference type="SAM" id="Phobius"/>
    </source>
</evidence>
<dbReference type="EMBL" id="DAKRPA010000030">
    <property type="protein sequence ID" value="DBA02506.1"/>
    <property type="molecule type" value="Genomic_DNA"/>
</dbReference>
<keyword evidence="3" id="KW-1185">Reference proteome</keyword>
<keyword evidence="1" id="KW-0472">Membrane</keyword>
<feature type="transmembrane region" description="Helical" evidence="1">
    <location>
        <begin position="15"/>
        <end position="35"/>
    </location>
</feature>
<proteinExistence type="predicted"/>
<dbReference type="Proteomes" id="UP001146120">
    <property type="component" value="Unassembled WGS sequence"/>
</dbReference>
<sequence length="166" mass="18427">METSTTCNDYSAVKYTYFLTPIIALCVAIAGIVVLEAIRRRDKGHVPVANSVMQLFGTKSFLTLASSTRGGIVQTLPNGHIVVDAGVLLCKNFVRVSDHYAIRSCNVKYAMIYRYLPRLIQVVVSAAVGPTLALLVENDGITKQLEFIELKHLYLEHTSKIKTYYV</sequence>
<dbReference type="AlphaFoldDB" id="A0AAV2Z865"/>
<organism evidence="2 3">
    <name type="scientific">Lagenidium giganteum</name>
    <dbReference type="NCBI Taxonomy" id="4803"/>
    <lineage>
        <taxon>Eukaryota</taxon>
        <taxon>Sar</taxon>
        <taxon>Stramenopiles</taxon>
        <taxon>Oomycota</taxon>
        <taxon>Peronosporomycetes</taxon>
        <taxon>Pythiales</taxon>
        <taxon>Pythiaceae</taxon>
    </lineage>
</organism>
<reference evidence="2" key="2">
    <citation type="journal article" date="2023" name="Microbiol Resour">
        <title>Decontamination and Annotation of the Draft Genome Sequence of the Oomycete Lagenidium giganteum ARSEF 373.</title>
        <authorList>
            <person name="Morgan W.R."/>
            <person name="Tartar A."/>
        </authorList>
    </citation>
    <scope>NUCLEOTIDE SEQUENCE</scope>
    <source>
        <strain evidence="2">ARSEF 373</strain>
    </source>
</reference>
<keyword evidence="1" id="KW-1133">Transmembrane helix</keyword>
<evidence type="ECO:0000313" key="3">
    <source>
        <dbReference type="Proteomes" id="UP001146120"/>
    </source>
</evidence>
<gene>
    <name evidence="2" type="ORF">N0F65_010978</name>
</gene>
<evidence type="ECO:0000313" key="2">
    <source>
        <dbReference type="EMBL" id="DBA02506.1"/>
    </source>
</evidence>
<accession>A0AAV2Z865</accession>
<name>A0AAV2Z865_9STRA</name>
<reference evidence="2" key="1">
    <citation type="submission" date="2022-11" db="EMBL/GenBank/DDBJ databases">
        <authorList>
            <person name="Morgan W.R."/>
            <person name="Tartar A."/>
        </authorList>
    </citation>
    <scope>NUCLEOTIDE SEQUENCE</scope>
    <source>
        <strain evidence="2">ARSEF 373</strain>
    </source>
</reference>
<comment type="caution">
    <text evidence="2">The sequence shown here is derived from an EMBL/GenBank/DDBJ whole genome shotgun (WGS) entry which is preliminary data.</text>
</comment>